<dbReference type="InterPro" id="IPR003594">
    <property type="entry name" value="HATPase_dom"/>
</dbReference>
<proteinExistence type="predicted"/>
<keyword evidence="19" id="KW-1185">Reference proteome</keyword>
<dbReference type="EC" id="2.7.13.3" evidence="3"/>
<dbReference type="SMART" id="SM00388">
    <property type="entry name" value="HisKA"/>
    <property type="match status" value="1"/>
</dbReference>
<evidence type="ECO:0000256" key="11">
    <source>
        <dbReference type="PROSITE-ProRule" id="PRU00169"/>
    </source>
</evidence>
<dbReference type="PROSITE" id="PS50109">
    <property type="entry name" value="HIS_KIN"/>
    <property type="match status" value="1"/>
</dbReference>
<comment type="catalytic activity">
    <reaction evidence="1">
        <text>ATP + protein L-histidine = ADP + protein N-phospho-L-histidine.</text>
        <dbReference type="EC" id="2.7.13.3"/>
    </reaction>
</comment>
<dbReference type="GO" id="GO:0000155">
    <property type="term" value="F:phosphorelay sensor kinase activity"/>
    <property type="evidence" value="ECO:0007669"/>
    <property type="project" value="InterPro"/>
</dbReference>
<dbReference type="InterPro" id="IPR005467">
    <property type="entry name" value="His_kinase_dom"/>
</dbReference>
<evidence type="ECO:0000256" key="7">
    <source>
        <dbReference type="ARBA" id="ARBA00022777"/>
    </source>
</evidence>
<accession>A0A917C247</accession>
<dbReference type="FunFam" id="1.10.287.130:FF:000038">
    <property type="entry name" value="Sensory transduction histidine kinase"/>
    <property type="match status" value="1"/>
</dbReference>
<comment type="caution">
    <text evidence="18">The sequence shown here is derived from an EMBL/GenBank/DDBJ whole genome shotgun (WGS) entry which is preliminary data.</text>
</comment>
<feature type="domain" description="Histidine kinase" evidence="13">
    <location>
        <begin position="411"/>
        <end position="632"/>
    </location>
</feature>
<dbReference type="SMART" id="SM00086">
    <property type="entry name" value="PAC"/>
    <property type="match status" value="1"/>
</dbReference>
<evidence type="ECO:0000256" key="10">
    <source>
        <dbReference type="ARBA" id="ARBA00023136"/>
    </source>
</evidence>
<dbReference type="InterPro" id="IPR003661">
    <property type="entry name" value="HisK_dim/P_dom"/>
</dbReference>
<dbReference type="Pfam" id="PF17149">
    <property type="entry name" value="CHASE5"/>
    <property type="match status" value="1"/>
</dbReference>
<keyword evidence="10 12" id="KW-0472">Membrane</keyword>
<dbReference type="SMART" id="SM00091">
    <property type="entry name" value="PAS"/>
    <property type="match status" value="1"/>
</dbReference>
<feature type="domain" description="Response regulatory" evidence="14">
    <location>
        <begin position="658"/>
        <end position="775"/>
    </location>
</feature>
<keyword evidence="4 11" id="KW-0597">Phosphoprotein</keyword>
<dbReference type="Pfam" id="PF08447">
    <property type="entry name" value="PAS_3"/>
    <property type="match status" value="1"/>
</dbReference>
<keyword evidence="12" id="KW-0812">Transmembrane</keyword>
<dbReference type="Gene3D" id="1.10.287.130">
    <property type="match status" value="1"/>
</dbReference>
<dbReference type="NCBIfam" id="TIGR00229">
    <property type="entry name" value="sensory_box"/>
    <property type="match status" value="1"/>
</dbReference>
<dbReference type="PRINTS" id="PR00344">
    <property type="entry name" value="BCTRLSENSOR"/>
</dbReference>
<dbReference type="Gene3D" id="3.40.50.2300">
    <property type="match status" value="1"/>
</dbReference>
<evidence type="ECO:0000259" key="17">
    <source>
        <dbReference type="PROSITE" id="PS50885"/>
    </source>
</evidence>
<dbReference type="InterPro" id="IPR000700">
    <property type="entry name" value="PAS-assoc_C"/>
</dbReference>
<dbReference type="InterPro" id="IPR036097">
    <property type="entry name" value="HisK_dim/P_sf"/>
</dbReference>
<evidence type="ECO:0000256" key="12">
    <source>
        <dbReference type="SAM" id="Phobius"/>
    </source>
</evidence>
<dbReference type="GO" id="GO:0009927">
    <property type="term" value="F:histidine phosphotransfer kinase activity"/>
    <property type="evidence" value="ECO:0007669"/>
    <property type="project" value="TreeGrafter"/>
</dbReference>
<evidence type="ECO:0000313" key="18">
    <source>
        <dbReference type="EMBL" id="GGF66387.1"/>
    </source>
</evidence>
<dbReference type="SMART" id="SM00387">
    <property type="entry name" value="HATPase_c"/>
    <property type="match status" value="1"/>
</dbReference>
<dbReference type="PROSITE" id="PS50112">
    <property type="entry name" value="PAS"/>
    <property type="match status" value="1"/>
</dbReference>
<dbReference type="SUPFAM" id="SSF55874">
    <property type="entry name" value="ATPase domain of HSP90 chaperone/DNA topoisomerase II/histidine kinase"/>
    <property type="match status" value="1"/>
</dbReference>
<evidence type="ECO:0000256" key="8">
    <source>
        <dbReference type="ARBA" id="ARBA00022840"/>
    </source>
</evidence>
<gene>
    <name evidence="18" type="ORF">GCM10011332_20590</name>
</gene>
<dbReference type="CDD" id="cd00082">
    <property type="entry name" value="HisKA"/>
    <property type="match status" value="1"/>
</dbReference>
<keyword evidence="8" id="KW-0067">ATP-binding</keyword>
<feature type="domain" description="PAC" evidence="16">
    <location>
        <begin position="341"/>
        <end position="393"/>
    </location>
</feature>
<sequence length="777" mass="88111">MTLIIAFSSLITFFITAVQLFLDYTEQRNDLDVTLNSVTVNVPTISGSVWSFDEEQILLSLEGLVNLRNIEHVVVKTENGKSAWQAGAQRSEHVIERTYPLIYDKRGEQVNIGSLNVVASLDQIYERVFSKALGILFSNGVKTFFVALFMFAIFYRLVARRLGALAEKVESITQELAQSDIDGLYEHDPKDDEIQSLRKSFDHMGDKLRATFNTLAETNKSLQHAYEEVQTINSQLELRVHERTQHLSQEIVEREYVQQSLKNSEQRLRDIAESASDWFWETGEDHHFTYVSGRCYEVTGLSQEDILGKQRHALAAYLSPDYERDIWQAYDEILRNELPLEDFRYRLKTRNGQIRVIELSGRPYYDTNDQFMGYRGAARDVTDQVHYQEQLQKAKEKADVASKAKSEFISSMSHELRTPLNGILGFAQLLVMNPKKALDKQQALYVDQILGASNHLLTLINEILDLSKVEAGKINLDMEVISPIETINDNIDLLEAAARDYEVTISTNYDNVPADVQIIADVTRFSQVLMNLCFNAIKYNRPQGRVEISLCVEKKRWLRINVSDTGNGLTPDQINQLFTPFNRLGAETTDTEGTGVGLSISQKLVHLMQGQIGVESTPGVGSTFWFEFEVVQASPVQHQETTTAFSLNNQKLELLPCRVLYVEDNPENMMLVREIFDKFDHAELLEAQTAEEGLELASTNQLDLILMDLNLPGMDGFKALNILKQQEETKDIPVFALSANVHPETIRRGIEEGFQSFLTKPVDIVALIKTVNSVLNG</sequence>
<keyword evidence="5" id="KW-0808">Transferase</keyword>
<dbReference type="InterPro" id="IPR000014">
    <property type="entry name" value="PAS"/>
</dbReference>
<dbReference type="Pfam" id="PF02518">
    <property type="entry name" value="HATPase_c"/>
    <property type="match status" value="1"/>
</dbReference>
<dbReference type="InterPro" id="IPR001789">
    <property type="entry name" value="Sig_transdc_resp-reg_receiver"/>
</dbReference>
<evidence type="ECO:0000256" key="2">
    <source>
        <dbReference type="ARBA" id="ARBA00004370"/>
    </source>
</evidence>
<organism evidence="18 19">
    <name type="scientific">Terasakiella brassicae</name>
    <dbReference type="NCBI Taxonomy" id="1634917"/>
    <lineage>
        <taxon>Bacteria</taxon>
        <taxon>Pseudomonadati</taxon>
        <taxon>Pseudomonadota</taxon>
        <taxon>Alphaproteobacteria</taxon>
        <taxon>Rhodospirillales</taxon>
        <taxon>Terasakiellaceae</taxon>
        <taxon>Terasakiella</taxon>
    </lineage>
</organism>
<evidence type="ECO:0000256" key="4">
    <source>
        <dbReference type="ARBA" id="ARBA00022553"/>
    </source>
</evidence>
<dbReference type="SUPFAM" id="SSF52172">
    <property type="entry name" value="CheY-like"/>
    <property type="match status" value="1"/>
</dbReference>
<dbReference type="PROSITE" id="PS50110">
    <property type="entry name" value="RESPONSE_REGULATORY"/>
    <property type="match status" value="1"/>
</dbReference>
<evidence type="ECO:0000256" key="5">
    <source>
        <dbReference type="ARBA" id="ARBA00022679"/>
    </source>
</evidence>
<reference evidence="18" key="2">
    <citation type="submission" date="2020-09" db="EMBL/GenBank/DDBJ databases">
        <authorList>
            <person name="Sun Q."/>
            <person name="Zhou Y."/>
        </authorList>
    </citation>
    <scope>NUCLEOTIDE SEQUENCE</scope>
    <source>
        <strain evidence="18">CGMCC 1.15254</strain>
    </source>
</reference>
<dbReference type="Gene3D" id="6.10.340.10">
    <property type="match status" value="1"/>
</dbReference>
<dbReference type="SUPFAM" id="SSF47384">
    <property type="entry name" value="Homodimeric domain of signal transducing histidine kinase"/>
    <property type="match status" value="1"/>
</dbReference>
<evidence type="ECO:0000256" key="6">
    <source>
        <dbReference type="ARBA" id="ARBA00022741"/>
    </source>
</evidence>
<dbReference type="Pfam" id="PF00512">
    <property type="entry name" value="HisKA"/>
    <property type="match status" value="1"/>
</dbReference>
<dbReference type="SUPFAM" id="SSF55785">
    <property type="entry name" value="PYP-like sensor domain (PAS domain)"/>
    <property type="match status" value="1"/>
</dbReference>
<dbReference type="InterPro" id="IPR011006">
    <property type="entry name" value="CheY-like_superfamily"/>
</dbReference>
<keyword evidence="9" id="KW-0902">Two-component regulatory system</keyword>
<dbReference type="InterPro" id="IPR035965">
    <property type="entry name" value="PAS-like_dom_sf"/>
</dbReference>
<dbReference type="Gene3D" id="3.30.565.10">
    <property type="entry name" value="Histidine kinase-like ATPase, C-terminal domain"/>
    <property type="match status" value="1"/>
</dbReference>
<dbReference type="AlphaFoldDB" id="A0A917C247"/>
<dbReference type="InterPro" id="IPR003660">
    <property type="entry name" value="HAMP_dom"/>
</dbReference>
<feature type="domain" description="PAS" evidence="15">
    <location>
        <begin position="264"/>
        <end position="337"/>
    </location>
</feature>
<dbReference type="PROSITE" id="PS50113">
    <property type="entry name" value="PAC"/>
    <property type="match status" value="1"/>
</dbReference>
<dbReference type="RefSeq" id="WP_188664555.1">
    <property type="nucleotide sequence ID" value="NZ_BMHV01000013.1"/>
</dbReference>
<dbReference type="SMART" id="SM00448">
    <property type="entry name" value="REC"/>
    <property type="match status" value="1"/>
</dbReference>
<feature type="domain" description="HAMP" evidence="17">
    <location>
        <begin position="156"/>
        <end position="213"/>
    </location>
</feature>
<dbReference type="EMBL" id="BMHV01000013">
    <property type="protein sequence ID" value="GGF66387.1"/>
    <property type="molecule type" value="Genomic_DNA"/>
</dbReference>
<evidence type="ECO:0000256" key="9">
    <source>
        <dbReference type="ARBA" id="ARBA00023012"/>
    </source>
</evidence>
<keyword evidence="6" id="KW-0547">Nucleotide-binding</keyword>
<dbReference type="GO" id="GO:0005886">
    <property type="term" value="C:plasma membrane"/>
    <property type="evidence" value="ECO:0007669"/>
    <property type="project" value="TreeGrafter"/>
</dbReference>
<dbReference type="InterPro" id="IPR004358">
    <property type="entry name" value="Sig_transdc_His_kin-like_C"/>
</dbReference>
<dbReference type="CDD" id="cd00130">
    <property type="entry name" value="PAS"/>
    <property type="match status" value="1"/>
</dbReference>
<keyword evidence="7" id="KW-0418">Kinase</keyword>
<dbReference type="Gene3D" id="3.30.450.20">
    <property type="entry name" value="PAS domain"/>
    <property type="match status" value="1"/>
</dbReference>
<feature type="modified residue" description="4-aspartylphosphate" evidence="11">
    <location>
        <position position="708"/>
    </location>
</feature>
<dbReference type="InterPro" id="IPR001610">
    <property type="entry name" value="PAC"/>
</dbReference>
<dbReference type="InterPro" id="IPR036890">
    <property type="entry name" value="HATPase_C_sf"/>
</dbReference>
<dbReference type="InterPro" id="IPR013655">
    <property type="entry name" value="PAS_fold_3"/>
</dbReference>
<dbReference type="SMART" id="SM00304">
    <property type="entry name" value="HAMP"/>
    <property type="match status" value="1"/>
</dbReference>
<evidence type="ECO:0000259" key="16">
    <source>
        <dbReference type="PROSITE" id="PS50113"/>
    </source>
</evidence>
<dbReference type="GO" id="GO:0005524">
    <property type="term" value="F:ATP binding"/>
    <property type="evidence" value="ECO:0007669"/>
    <property type="project" value="UniProtKB-KW"/>
</dbReference>
<comment type="subcellular location">
    <subcellularLocation>
        <location evidence="2">Membrane</location>
    </subcellularLocation>
</comment>
<feature type="transmembrane region" description="Helical" evidence="12">
    <location>
        <begin position="133"/>
        <end position="158"/>
    </location>
</feature>
<dbReference type="PANTHER" id="PTHR43047">
    <property type="entry name" value="TWO-COMPONENT HISTIDINE PROTEIN KINASE"/>
    <property type="match status" value="1"/>
</dbReference>
<reference evidence="18" key="1">
    <citation type="journal article" date="2014" name="Int. J. Syst. Evol. Microbiol.">
        <title>Complete genome sequence of Corynebacterium casei LMG S-19264T (=DSM 44701T), isolated from a smear-ripened cheese.</title>
        <authorList>
            <consortium name="US DOE Joint Genome Institute (JGI-PGF)"/>
            <person name="Walter F."/>
            <person name="Albersmeier A."/>
            <person name="Kalinowski J."/>
            <person name="Ruckert C."/>
        </authorList>
    </citation>
    <scope>NUCLEOTIDE SEQUENCE</scope>
    <source>
        <strain evidence="18">CGMCC 1.15254</strain>
    </source>
</reference>
<dbReference type="InterPro" id="IPR033414">
    <property type="entry name" value="Sensor_dom"/>
</dbReference>
<protein>
    <recommendedName>
        <fullName evidence="3">histidine kinase</fullName>
        <ecNumber evidence="3">2.7.13.3</ecNumber>
    </recommendedName>
</protein>
<evidence type="ECO:0000313" key="19">
    <source>
        <dbReference type="Proteomes" id="UP000632498"/>
    </source>
</evidence>
<evidence type="ECO:0000259" key="15">
    <source>
        <dbReference type="PROSITE" id="PS50112"/>
    </source>
</evidence>
<evidence type="ECO:0000256" key="3">
    <source>
        <dbReference type="ARBA" id="ARBA00012438"/>
    </source>
</evidence>
<evidence type="ECO:0000259" key="14">
    <source>
        <dbReference type="PROSITE" id="PS50110"/>
    </source>
</evidence>
<evidence type="ECO:0000256" key="1">
    <source>
        <dbReference type="ARBA" id="ARBA00000085"/>
    </source>
</evidence>
<dbReference type="Pfam" id="PF00072">
    <property type="entry name" value="Response_reg"/>
    <property type="match status" value="1"/>
</dbReference>
<keyword evidence="12" id="KW-1133">Transmembrane helix</keyword>
<name>A0A917C247_9PROT</name>
<dbReference type="PROSITE" id="PS50885">
    <property type="entry name" value="HAMP"/>
    <property type="match status" value="1"/>
</dbReference>
<dbReference type="PANTHER" id="PTHR43047:SF72">
    <property type="entry name" value="OSMOSENSING HISTIDINE PROTEIN KINASE SLN1"/>
    <property type="match status" value="1"/>
</dbReference>
<evidence type="ECO:0000259" key="13">
    <source>
        <dbReference type="PROSITE" id="PS50109"/>
    </source>
</evidence>
<dbReference type="Proteomes" id="UP000632498">
    <property type="component" value="Unassembled WGS sequence"/>
</dbReference>